<protein>
    <submittedName>
        <fullName evidence="2">Uncharacterized protein</fullName>
    </submittedName>
</protein>
<feature type="compositionally biased region" description="Basic residues" evidence="1">
    <location>
        <begin position="58"/>
        <end position="78"/>
    </location>
</feature>
<dbReference type="Proteomes" id="UP000242869">
    <property type="component" value="Unassembled WGS sequence"/>
</dbReference>
<feature type="compositionally biased region" description="Basic and acidic residues" evidence="1">
    <location>
        <begin position="138"/>
        <end position="154"/>
    </location>
</feature>
<evidence type="ECO:0000313" key="2">
    <source>
        <dbReference type="EMBL" id="SFN19566.1"/>
    </source>
</evidence>
<keyword evidence="3" id="KW-1185">Reference proteome</keyword>
<gene>
    <name evidence="2" type="ORF">SAMN05660284_00847</name>
</gene>
<accession>A0A1I4X2D3</accession>
<reference evidence="3" key="1">
    <citation type="submission" date="2016-10" db="EMBL/GenBank/DDBJ databases">
        <authorList>
            <person name="Varghese N."/>
            <person name="Submissions S."/>
        </authorList>
    </citation>
    <scope>NUCLEOTIDE SEQUENCE [LARGE SCALE GENOMIC DNA]</scope>
    <source>
        <strain evidence="3">DSM 6150</strain>
    </source>
</reference>
<dbReference type="AlphaFoldDB" id="A0A1I4X2D3"/>
<dbReference type="EMBL" id="FOVE01000004">
    <property type="protein sequence ID" value="SFN19566.1"/>
    <property type="molecule type" value="Genomic_DNA"/>
</dbReference>
<feature type="region of interest" description="Disordered" evidence="1">
    <location>
        <begin position="138"/>
        <end position="159"/>
    </location>
</feature>
<name>A0A1I4X2D3_9NEIS</name>
<evidence type="ECO:0000313" key="3">
    <source>
        <dbReference type="Proteomes" id="UP000242869"/>
    </source>
</evidence>
<dbReference type="STRING" id="83765.SAMN05660284_00847"/>
<proteinExistence type="predicted"/>
<evidence type="ECO:0000256" key="1">
    <source>
        <dbReference type="SAM" id="MobiDB-lite"/>
    </source>
</evidence>
<organism evidence="2 3">
    <name type="scientific">Formivibrio citricus</name>
    <dbReference type="NCBI Taxonomy" id="83765"/>
    <lineage>
        <taxon>Bacteria</taxon>
        <taxon>Pseudomonadati</taxon>
        <taxon>Pseudomonadota</taxon>
        <taxon>Betaproteobacteria</taxon>
        <taxon>Neisseriales</taxon>
        <taxon>Chitinibacteraceae</taxon>
        <taxon>Formivibrio</taxon>
    </lineage>
</organism>
<feature type="region of interest" description="Disordered" evidence="1">
    <location>
        <begin position="1"/>
        <end position="78"/>
    </location>
</feature>
<sequence length="179" mass="19784">MADDLPFPLASAEEAERDPGSRPTEGSPEGRKAGSPSFGFFSWRSKKRNSAPGTNSRHQTRRAGRRLKPPSRAQSKRSALRRMFCLRRLIWRAAAARRDRPTIGLLVMADGFLPLSPPSIADWHGDFGEDCLRPQAEFRSRRDNREAQGTRRAGDGVALGMKGELAKQFPFPVSGAEPA</sequence>